<evidence type="ECO:0000259" key="1">
    <source>
        <dbReference type="Pfam" id="PF03537"/>
    </source>
</evidence>
<keyword evidence="3" id="KW-1185">Reference proteome</keyword>
<reference evidence="2" key="2">
    <citation type="submission" date="2021-08" db="EMBL/GenBank/DDBJ databases">
        <authorList>
            <person name="Tani A."/>
            <person name="Ola A."/>
            <person name="Ogura Y."/>
            <person name="Katsura K."/>
            <person name="Hayashi T."/>
        </authorList>
    </citation>
    <scope>NUCLEOTIDE SEQUENCE</scope>
    <source>
        <strain evidence="2">NBRC 103626</strain>
    </source>
</reference>
<dbReference type="InterPro" id="IPR004352">
    <property type="entry name" value="GH114_TIM-barrel"/>
</dbReference>
<dbReference type="PANTHER" id="PTHR35882">
    <property type="entry name" value="PELA"/>
    <property type="match status" value="1"/>
</dbReference>
<organism evidence="2 3">
    <name type="scientific">Methylobacterium gregans</name>
    <dbReference type="NCBI Taxonomy" id="374424"/>
    <lineage>
        <taxon>Bacteria</taxon>
        <taxon>Pseudomonadati</taxon>
        <taxon>Pseudomonadota</taxon>
        <taxon>Alphaproteobacteria</taxon>
        <taxon>Hyphomicrobiales</taxon>
        <taxon>Methylobacteriaceae</taxon>
        <taxon>Methylobacterium</taxon>
    </lineage>
</organism>
<evidence type="ECO:0000313" key="2">
    <source>
        <dbReference type="EMBL" id="GJD80767.1"/>
    </source>
</evidence>
<dbReference type="PRINTS" id="PR01545">
    <property type="entry name" value="THEMAYE10DUF"/>
</dbReference>
<dbReference type="Pfam" id="PF03537">
    <property type="entry name" value="Glyco_hydro_114"/>
    <property type="match status" value="1"/>
</dbReference>
<dbReference type="InterPro" id="IPR016062">
    <property type="entry name" value="TM1410-rel"/>
</dbReference>
<protein>
    <recommendedName>
        <fullName evidence="1">Glycoside-hydrolase family GH114 TIM-barrel domain-containing protein</fullName>
    </recommendedName>
</protein>
<dbReference type="InterPro" id="IPR016063">
    <property type="entry name" value="TM1410_Glycdase"/>
</dbReference>
<dbReference type="RefSeq" id="WP_238305166.1">
    <property type="nucleotide sequence ID" value="NZ_BPQM01000111.1"/>
</dbReference>
<dbReference type="InterPro" id="IPR017853">
    <property type="entry name" value="GH"/>
</dbReference>
<dbReference type="InterPro" id="IPR013785">
    <property type="entry name" value="Aldolase_TIM"/>
</dbReference>
<gene>
    <name evidence="2" type="ORF">NBEOAGPD_4010</name>
</gene>
<comment type="caution">
    <text evidence="2">The sequence shown here is derived from an EMBL/GenBank/DDBJ whole genome shotgun (WGS) entry which is preliminary data.</text>
</comment>
<dbReference type="EMBL" id="BPQM01000111">
    <property type="protein sequence ID" value="GJD80767.1"/>
    <property type="molecule type" value="Genomic_DNA"/>
</dbReference>
<dbReference type="Proteomes" id="UP001055108">
    <property type="component" value="Unassembled WGS sequence"/>
</dbReference>
<name>A0AA37HU18_9HYPH</name>
<proteinExistence type="predicted"/>
<dbReference type="AlphaFoldDB" id="A0AA37HU18"/>
<sequence>MDTMRRNLLFSGFGALTLLSGTVIARALFPGGPSVEIGGRTIRRWGCQYQNIRPDSVAASNLDLVVLDPIVEGQPLRIEAEAPLRRKSDGARRLVLAYLCVGEAESYRAYWQAAWRETPPAWLGPENPRWPGSFAVKYWHPDWETLLLGPGGALDRIVEAGFDGVFLDRVDAYGDWPMRGQGAQRDMMALVGRLAAAARTRRPDFLVVSQNAEHLLVDDDFCTAIDAVSKESLLYGLHGPNVANRPDETAWSLNYLQKAQARGLPILVIEYVSEPDLIAQARGRLARLGFVPFFGRRLLDELPES</sequence>
<reference evidence="2" key="1">
    <citation type="journal article" date="2016" name="Front. Microbiol.">
        <title>Genome Sequence of the Piezophilic, Mesophilic Sulfate-Reducing Bacterium Desulfovibrio indicus J2T.</title>
        <authorList>
            <person name="Cao J."/>
            <person name="Maignien L."/>
            <person name="Shao Z."/>
            <person name="Alain K."/>
            <person name="Jebbar M."/>
        </authorList>
    </citation>
    <scope>NUCLEOTIDE SEQUENCE</scope>
    <source>
        <strain evidence="2">NBRC 103626</strain>
    </source>
</reference>
<dbReference type="PANTHER" id="PTHR35882:SF2">
    <property type="entry name" value="PELA"/>
    <property type="match status" value="1"/>
</dbReference>
<feature type="domain" description="Glycoside-hydrolase family GH114 TIM-barrel" evidence="1">
    <location>
        <begin position="82"/>
        <end position="295"/>
    </location>
</feature>
<dbReference type="Gene3D" id="3.20.20.70">
    <property type="entry name" value="Aldolase class I"/>
    <property type="match status" value="1"/>
</dbReference>
<dbReference type="SUPFAM" id="SSF51445">
    <property type="entry name" value="(Trans)glycosidases"/>
    <property type="match status" value="1"/>
</dbReference>
<accession>A0AA37HU18</accession>
<evidence type="ECO:0000313" key="3">
    <source>
        <dbReference type="Proteomes" id="UP001055108"/>
    </source>
</evidence>
<dbReference type="NCBIfam" id="TIGR01370">
    <property type="entry name" value="MJ1477/TM1410 family putative glycoside hydrolase"/>
    <property type="match status" value="1"/>
</dbReference>